<evidence type="ECO:0008006" key="9">
    <source>
        <dbReference type="Google" id="ProtNLM"/>
    </source>
</evidence>
<evidence type="ECO:0000313" key="7">
    <source>
        <dbReference type="EMBL" id="PAP77602.1"/>
    </source>
</evidence>
<evidence type="ECO:0000256" key="1">
    <source>
        <dbReference type="ARBA" id="ARBA00004651"/>
    </source>
</evidence>
<feature type="transmembrane region" description="Helical" evidence="6">
    <location>
        <begin position="124"/>
        <end position="144"/>
    </location>
</feature>
<name>A0A271J281_9BACT</name>
<evidence type="ECO:0000256" key="4">
    <source>
        <dbReference type="ARBA" id="ARBA00022989"/>
    </source>
</evidence>
<dbReference type="RefSeq" id="WP_179299660.1">
    <property type="nucleotide sequence ID" value="NZ_MQWD01000001.1"/>
</dbReference>
<feature type="transmembrane region" description="Helical" evidence="6">
    <location>
        <begin position="430"/>
        <end position="450"/>
    </location>
</feature>
<accession>A0A271J281</accession>
<evidence type="ECO:0000256" key="2">
    <source>
        <dbReference type="ARBA" id="ARBA00022475"/>
    </source>
</evidence>
<protein>
    <recommendedName>
        <fullName evidence="9">Polysaccharide biosynthesis protein C-terminal domain-containing protein</fullName>
    </recommendedName>
</protein>
<dbReference type="PANTHER" id="PTHR30250">
    <property type="entry name" value="PST FAMILY PREDICTED COLANIC ACID TRANSPORTER"/>
    <property type="match status" value="1"/>
</dbReference>
<gene>
    <name evidence="7" type="ORF">BSZ37_14705</name>
</gene>
<feature type="transmembrane region" description="Helical" evidence="6">
    <location>
        <begin position="156"/>
        <end position="175"/>
    </location>
</feature>
<feature type="transmembrane region" description="Helical" evidence="6">
    <location>
        <begin position="90"/>
        <end position="112"/>
    </location>
</feature>
<feature type="transmembrane region" description="Helical" evidence="6">
    <location>
        <begin position="223"/>
        <end position="241"/>
    </location>
</feature>
<reference evidence="7 8" key="1">
    <citation type="submission" date="2016-11" db="EMBL/GenBank/DDBJ databases">
        <title>Study of marine rhodopsin-containing bacteria.</title>
        <authorList>
            <person name="Yoshizawa S."/>
            <person name="Kumagai Y."/>
            <person name="Kogure K."/>
        </authorList>
    </citation>
    <scope>NUCLEOTIDE SEQUENCE [LARGE SCALE GENOMIC DNA]</scope>
    <source>
        <strain evidence="7 8">SAORIC-28</strain>
    </source>
</reference>
<keyword evidence="3 6" id="KW-0812">Transmembrane</keyword>
<feature type="transmembrane region" description="Helical" evidence="6">
    <location>
        <begin position="456"/>
        <end position="476"/>
    </location>
</feature>
<feature type="transmembrane region" description="Helical" evidence="6">
    <location>
        <begin position="396"/>
        <end position="418"/>
    </location>
</feature>
<evidence type="ECO:0000256" key="6">
    <source>
        <dbReference type="SAM" id="Phobius"/>
    </source>
</evidence>
<dbReference type="Proteomes" id="UP000216339">
    <property type="component" value="Unassembled WGS sequence"/>
</dbReference>
<feature type="transmembrane region" description="Helical" evidence="6">
    <location>
        <begin position="372"/>
        <end position="390"/>
    </location>
</feature>
<feature type="transmembrane region" description="Helical" evidence="6">
    <location>
        <begin position="52"/>
        <end position="70"/>
    </location>
</feature>
<feature type="transmembrane region" description="Helical" evidence="6">
    <location>
        <begin position="342"/>
        <end position="360"/>
    </location>
</feature>
<feature type="transmembrane region" description="Helical" evidence="6">
    <location>
        <begin position="261"/>
        <end position="285"/>
    </location>
</feature>
<proteinExistence type="predicted"/>
<evidence type="ECO:0000256" key="5">
    <source>
        <dbReference type="ARBA" id="ARBA00023136"/>
    </source>
</evidence>
<keyword evidence="5 6" id="KW-0472">Membrane</keyword>
<keyword evidence="4 6" id="KW-1133">Transmembrane helix</keyword>
<comment type="subcellular location">
    <subcellularLocation>
        <location evidence="1">Cell membrane</location>
        <topology evidence="1">Multi-pass membrane protein</topology>
    </subcellularLocation>
</comment>
<feature type="transmembrane region" description="Helical" evidence="6">
    <location>
        <begin position="21"/>
        <end position="40"/>
    </location>
</feature>
<feature type="transmembrane region" description="Helical" evidence="6">
    <location>
        <begin position="306"/>
        <end position="330"/>
    </location>
</feature>
<keyword evidence="2" id="KW-1003">Cell membrane</keyword>
<dbReference type="Pfam" id="PF13440">
    <property type="entry name" value="Polysacc_synt_3"/>
    <property type="match status" value="1"/>
</dbReference>
<sequence length="485" mass="49533">MSRRRAALDRLQALGGGRSARQVLTLVTGATAAQALVFAARPVLTRLYTPEAFGLLGVILAPAYLLATLATLRYDDAIVVPRDDRDGAGVLMLALIGSAATGVLLALLLPLRDAAGAALGVPEVAPFLVVLPVVVTALGVAAATQSWLTRVERFRAISLAILAQAVVSVGAQILFRDRAAWGLVAGAAAGAVVLAAVGLAAAVRGGAFSEAAGADLRALARRFRRFPAFGLPASGMTQLAARLPPLVLIGAFGPALVGQFTVAIASVAVPIGLVTDAVGQVFYVRAAEATREGRLGPLVETSFGRLVAFAAFPVGAVAVLGPELFAVVFGEPWREAGVIARTLTPWLLLAAVAPPLTRVFDVTERQREELSTGVWTAALVGGALVAGAWVGEITLALQLLAAGGVAARLVQLAVIARVSDAPFARILVDLIWSACAAALALLPAGLGLVWGGLWAGLAGAVVGAPLYGLLVFRLAARAVGPTRND</sequence>
<evidence type="ECO:0000313" key="8">
    <source>
        <dbReference type="Proteomes" id="UP000216339"/>
    </source>
</evidence>
<dbReference type="PANTHER" id="PTHR30250:SF28">
    <property type="entry name" value="POLYSACCHARIDE BIOSYNTHESIS PROTEIN"/>
    <property type="match status" value="1"/>
</dbReference>
<feature type="transmembrane region" description="Helical" evidence="6">
    <location>
        <begin position="181"/>
        <end position="203"/>
    </location>
</feature>
<keyword evidence="8" id="KW-1185">Reference proteome</keyword>
<dbReference type="EMBL" id="MQWD01000001">
    <property type="protein sequence ID" value="PAP77602.1"/>
    <property type="molecule type" value="Genomic_DNA"/>
</dbReference>
<dbReference type="InterPro" id="IPR050833">
    <property type="entry name" value="Poly_Biosynth_Transport"/>
</dbReference>
<dbReference type="GO" id="GO:0005886">
    <property type="term" value="C:plasma membrane"/>
    <property type="evidence" value="ECO:0007669"/>
    <property type="project" value="UniProtKB-SubCell"/>
</dbReference>
<evidence type="ECO:0000256" key="3">
    <source>
        <dbReference type="ARBA" id="ARBA00022692"/>
    </source>
</evidence>
<dbReference type="AlphaFoldDB" id="A0A271J281"/>
<comment type="caution">
    <text evidence="7">The sequence shown here is derived from an EMBL/GenBank/DDBJ whole genome shotgun (WGS) entry which is preliminary data.</text>
</comment>
<organism evidence="7 8">
    <name type="scientific">Rubrivirga marina</name>
    <dbReference type="NCBI Taxonomy" id="1196024"/>
    <lineage>
        <taxon>Bacteria</taxon>
        <taxon>Pseudomonadati</taxon>
        <taxon>Rhodothermota</taxon>
        <taxon>Rhodothermia</taxon>
        <taxon>Rhodothermales</taxon>
        <taxon>Rubricoccaceae</taxon>
        <taxon>Rubrivirga</taxon>
    </lineage>
</organism>